<dbReference type="EMBL" id="JPWF01000009">
    <property type="protein sequence ID" value="RCK34898.1"/>
    <property type="molecule type" value="Genomic_DNA"/>
</dbReference>
<evidence type="ECO:0000256" key="1">
    <source>
        <dbReference type="SAM" id="SignalP"/>
    </source>
</evidence>
<dbReference type="OrthoDB" id="7363537at2"/>
<comment type="caution">
    <text evidence="2">The sequence shown here is derived from an EMBL/GenBank/DDBJ whole genome shotgun (WGS) entry which is preliminary data.</text>
</comment>
<dbReference type="Proteomes" id="UP000253226">
    <property type="component" value="Unassembled WGS sequence"/>
</dbReference>
<organism evidence="2 3">
    <name type="scientific">Thalassospira profundimaris</name>
    <dbReference type="NCBI Taxonomy" id="502049"/>
    <lineage>
        <taxon>Bacteria</taxon>
        <taxon>Pseudomonadati</taxon>
        <taxon>Pseudomonadota</taxon>
        <taxon>Alphaproteobacteria</taxon>
        <taxon>Rhodospirillales</taxon>
        <taxon>Thalassospiraceae</taxon>
        <taxon>Thalassospira</taxon>
    </lineage>
</organism>
<gene>
    <name evidence="2" type="ORF">TH19_14330</name>
</gene>
<protein>
    <submittedName>
        <fullName evidence="2">Uncharacterized protein</fullName>
    </submittedName>
</protein>
<feature type="signal peptide" evidence="1">
    <location>
        <begin position="1"/>
        <end position="26"/>
    </location>
</feature>
<dbReference type="AlphaFoldDB" id="A0A367W382"/>
<proteinExistence type="predicted"/>
<accession>A0A367W382</accession>
<reference evidence="2 3" key="1">
    <citation type="submission" date="2014-07" db="EMBL/GenBank/DDBJ databases">
        <title>Draft genome sequence of Thalassospira profundimaris 35.</title>
        <authorList>
            <person name="Lai Q."/>
            <person name="Shao Z."/>
        </authorList>
    </citation>
    <scope>NUCLEOTIDE SEQUENCE [LARGE SCALE GENOMIC DNA]</scope>
    <source>
        <strain evidence="2 3">35</strain>
    </source>
</reference>
<evidence type="ECO:0000313" key="3">
    <source>
        <dbReference type="Proteomes" id="UP000253226"/>
    </source>
</evidence>
<name>A0A367W382_9PROT</name>
<feature type="chain" id="PRO_5016925902" evidence="1">
    <location>
        <begin position="27"/>
        <end position="93"/>
    </location>
</feature>
<evidence type="ECO:0000313" key="2">
    <source>
        <dbReference type="EMBL" id="RCK34898.1"/>
    </source>
</evidence>
<dbReference type="RefSeq" id="WP_114102965.1">
    <property type="nucleotide sequence ID" value="NZ_JPWF01000009.1"/>
</dbReference>
<keyword evidence="1" id="KW-0732">Signal</keyword>
<sequence length="93" mass="10179">MKVIGVVSALVVAGATFSVNTSSAFAQESYDEGRFRTVIIKRSVGDGTENIRYGTLMIDSKTGRTWILDEQQGRWVPVGYREPGTNIILQPGN</sequence>